<accession>A0ABR9P3L0</accession>
<dbReference type="InterPro" id="IPR002810">
    <property type="entry name" value="NfeD-like_C"/>
</dbReference>
<keyword evidence="3 6" id="KW-1133">Transmembrane helix</keyword>
<dbReference type="PANTHER" id="PTHR33507">
    <property type="entry name" value="INNER MEMBRANE PROTEIN YBBJ"/>
    <property type="match status" value="1"/>
</dbReference>
<dbReference type="PANTHER" id="PTHR33507:SF3">
    <property type="entry name" value="INNER MEMBRANE PROTEIN YBBJ"/>
    <property type="match status" value="1"/>
</dbReference>
<evidence type="ECO:0000313" key="8">
    <source>
        <dbReference type="EMBL" id="MBE2998432.1"/>
    </source>
</evidence>
<evidence type="ECO:0000256" key="5">
    <source>
        <dbReference type="SAM" id="MobiDB-lite"/>
    </source>
</evidence>
<protein>
    <submittedName>
        <fullName evidence="8">NfeD family protein</fullName>
    </submittedName>
</protein>
<feature type="domain" description="NfeD-like C-terminal" evidence="7">
    <location>
        <begin position="82"/>
        <end position="141"/>
    </location>
</feature>
<sequence>MPAWLIWLILAAGLGVAELFTLTFVLGLMATAALVAALLGAIGLPVAVQIIGFAAATAAGLVFVRPLIKRQMDRTPDARSGADALVGRSAVVLQPVDGDQGRIKLSGEEWSARCIDEDLVIPVGAHVDVVEIDGATAVVYPREALPEGSALEETGPEETDDNNQSGRA</sequence>
<evidence type="ECO:0000259" key="7">
    <source>
        <dbReference type="Pfam" id="PF01957"/>
    </source>
</evidence>
<dbReference type="Proteomes" id="UP000806528">
    <property type="component" value="Unassembled WGS sequence"/>
</dbReference>
<dbReference type="RefSeq" id="WP_193121086.1">
    <property type="nucleotide sequence ID" value="NZ_JADBGI010000005.1"/>
</dbReference>
<evidence type="ECO:0000256" key="4">
    <source>
        <dbReference type="ARBA" id="ARBA00023136"/>
    </source>
</evidence>
<gene>
    <name evidence="8" type="ORF">IDM40_06890</name>
</gene>
<dbReference type="Gene3D" id="2.40.50.140">
    <property type="entry name" value="Nucleic acid-binding proteins"/>
    <property type="match status" value="1"/>
</dbReference>
<comment type="caution">
    <text evidence="8">The sequence shown here is derived from an EMBL/GenBank/DDBJ whole genome shotgun (WGS) entry which is preliminary data.</text>
</comment>
<evidence type="ECO:0000256" key="2">
    <source>
        <dbReference type="ARBA" id="ARBA00022692"/>
    </source>
</evidence>
<feature type="transmembrane region" description="Helical" evidence="6">
    <location>
        <begin position="35"/>
        <end position="64"/>
    </location>
</feature>
<evidence type="ECO:0000313" key="9">
    <source>
        <dbReference type="Proteomes" id="UP000806528"/>
    </source>
</evidence>
<keyword evidence="4 6" id="KW-0472">Membrane</keyword>
<reference evidence="8 9" key="1">
    <citation type="submission" date="2020-09" db="EMBL/GenBank/DDBJ databases">
        <title>Diversity and distribution of actinomycetes associated with coral in the coast of Hainan.</title>
        <authorList>
            <person name="Li F."/>
        </authorList>
    </citation>
    <scope>NUCLEOTIDE SEQUENCE [LARGE SCALE GENOMIC DNA]</scope>
    <source>
        <strain evidence="8 9">HNM0947</strain>
    </source>
</reference>
<organism evidence="8 9">
    <name type="scientific">Nocardiopsis coralli</name>
    <dbReference type="NCBI Taxonomy" id="2772213"/>
    <lineage>
        <taxon>Bacteria</taxon>
        <taxon>Bacillati</taxon>
        <taxon>Actinomycetota</taxon>
        <taxon>Actinomycetes</taxon>
        <taxon>Streptosporangiales</taxon>
        <taxon>Nocardiopsidaceae</taxon>
        <taxon>Nocardiopsis</taxon>
    </lineage>
</organism>
<proteinExistence type="predicted"/>
<evidence type="ECO:0000256" key="6">
    <source>
        <dbReference type="SAM" id="Phobius"/>
    </source>
</evidence>
<dbReference type="EMBL" id="JADBGI010000005">
    <property type="protein sequence ID" value="MBE2998432.1"/>
    <property type="molecule type" value="Genomic_DNA"/>
</dbReference>
<evidence type="ECO:0000256" key="1">
    <source>
        <dbReference type="ARBA" id="ARBA00004141"/>
    </source>
</evidence>
<keyword evidence="9" id="KW-1185">Reference proteome</keyword>
<feature type="region of interest" description="Disordered" evidence="5">
    <location>
        <begin position="143"/>
        <end position="168"/>
    </location>
</feature>
<name>A0ABR9P3L0_9ACTN</name>
<dbReference type="SUPFAM" id="SSF141322">
    <property type="entry name" value="NfeD domain-like"/>
    <property type="match status" value="1"/>
</dbReference>
<dbReference type="Pfam" id="PF01957">
    <property type="entry name" value="NfeD"/>
    <property type="match status" value="1"/>
</dbReference>
<dbReference type="InterPro" id="IPR012340">
    <property type="entry name" value="NA-bd_OB-fold"/>
</dbReference>
<keyword evidence="2 6" id="KW-0812">Transmembrane</keyword>
<dbReference type="InterPro" id="IPR052165">
    <property type="entry name" value="Membrane_assoc_protease"/>
</dbReference>
<comment type="subcellular location">
    <subcellularLocation>
        <location evidence="1">Membrane</location>
        <topology evidence="1">Multi-pass membrane protein</topology>
    </subcellularLocation>
</comment>
<evidence type="ECO:0000256" key="3">
    <source>
        <dbReference type="ARBA" id="ARBA00022989"/>
    </source>
</evidence>